<gene>
    <name evidence="1" type="ORF">g.93951</name>
</gene>
<organism evidence="1">
    <name type="scientific">Schizaphis graminum</name>
    <name type="common">Green bug aphid</name>
    <dbReference type="NCBI Taxonomy" id="13262"/>
    <lineage>
        <taxon>Eukaryota</taxon>
        <taxon>Metazoa</taxon>
        <taxon>Ecdysozoa</taxon>
        <taxon>Arthropoda</taxon>
        <taxon>Hexapoda</taxon>
        <taxon>Insecta</taxon>
        <taxon>Pterygota</taxon>
        <taxon>Neoptera</taxon>
        <taxon>Paraneoptera</taxon>
        <taxon>Hemiptera</taxon>
        <taxon>Sternorrhyncha</taxon>
        <taxon>Aphidomorpha</taxon>
        <taxon>Aphidoidea</taxon>
        <taxon>Aphididae</taxon>
        <taxon>Aphidini</taxon>
        <taxon>Schizaphis</taxon>
    </lineage>
</organism>
<sequence>MLYWFICIIILYTIAIRNVVIHPANIFRIKIHQQMIIIYQHIVTPTQKGTNTTHVQYGACANADACADKYKMQRHNRATRGNTLQIFTGHSANIMLLLWWNGGRGRV</sequence>
<evidence type="ECO:0000313" key="1">
    <source>
        <dbReference type="EMBL" id="MBY28659.1"/>
    </source>
</evidence>
<protein>
    <submittedName>
        <fullName evidence="1">Uncharacterized protein</fullName>
    </submittedName>
</protein>
<name>A0A2S2PGU5_SCHGA</name>
<dbReference type="EMBL" id="GGMR01016040">
    <property type="protein sequence ID" value="MBY28659.1"/>
    <property type="molecule type" value="Transcribed_RNA"/>
</dbReference>
<reference evidence="1" key="1">
    <citation type="submission" date="2018-04" db="EMBL/GenBank/DDBJ databases">
        <title>Transcriptome of Schizaphis graminum biotype I.</title>
        <authorList>
            <person name="Scully E.D."/>
            <person name="Geib S.M."/>
            <person name="Palmer N.A."/>
            <person name="Koch K."/>
            <person name="Bradshaw J."/>
            <person name="Heng-Moss T."/>
            <person name="Sarath G."/>
        </authorList>
    </citation>
    <scope>NUCLEOTIDE SEQUENCE</scope>
</reference>
<proteinExistence type="predicted"/>
<accession>A0A2S2PGU5</accession>
<dbReference type="AlphaFoldDB" id="A0A2S2PGU5"/>